<dbReference type="EC" id="3.2.1.-" evidence="8"/>
<name>A0A0L6JQ05_9FIRM</name>
<dbReference type="EMBL" id="LGTC01000001">
    <property type="protein sequence ID" value="KNY27462.1"/>
    <property type="molecule type" value="Genomic_DNA"/>
</dbReference>
<keyword evidence="3" id="KW-0136">Cellulose degradation</keyword>
<evidence type="ECO:0000256" key="3">
    <source>
        <dbReference type="ARBA" id="ARBA00023001"/>
    </source>
</evidence>
<dbReference type="InterPro" id="IPR016134">
    <property type="entry name" value="Dockerin_dom"/>
</dbReference>
<dbReference type="Pfam" id="PF00759">
    <property type="entry name" value="Glyco_hydro_9"/>
    <property type="match status" value="1"/>
</dbReference>
<comment type="similarity">
    <text evidence="1 7 8">Belongs to the glycosyl hydrolase 9 (cellulase E) family.</text>
</comment>
<dbReference type="Gene3D" id="2.60.40.10">
    <property type="entry name" value="Immunoglobulins"/>
    <property type="match status" value="1"/>
</dbReference>
<keyword evidence="6 7" id="KW-0624">Polysaccharide degradation</keyword>
<proteinExistence type="inferred from homology"/>
<dbReference type="Pfam" id="PF02927">
    <property type="entry name" value="CelD_N"/>
    <property type="match status" value="1"/>
</dbReference>
<dbReference type="Gene3D" id="1.50.10.10">
    <property type="match status" value="1"/>
</dbReference>
<dbReference type="InterPro" id="IPR036439">
    <property type="entry name" value="Dockerin_dom_sf"/>
</dbReference>
<dbReference type="PROSITE" id="PS00592">
    <property type="entry name" value="GH9_2"/>
    <property type="match status" value="1"/>
</dbReference>
<evidence type="ECO:0000256" key="1">
    <source>
        <dbReference type="ARBA" id="ARBA00007072"/>
    </source>
</evidence>
<evidence type="ECO:0000259" key="9">
    <source>
        <dbReference type="PROSITE" id="PS51766"/>
    </source>
</evidence>
<dbReference type="Pfam" id="PF00404">
    <property type="entry name" value="Dockerin_1"/>
    <property type="match status" value="1"/>
</dbReference>
<dbReference type="eggNOG" id="COG5297">
    <property type="taxonomic scope" value="Bacteria"/>
</dbReference>
<dbReference type="SUPFAM" id="SSF48208">
    <property type="entry name" value="Six-hairpin glycosidases"/>
    <property type="match status" value="1"/>
</dbReference>
<keyword evidence="5 7" id="KW-0326">Glycosidase</keyword>
<dbReference type="InterPro" id="IPR003305">
    <property type="entry name" value="CenC_carb-bd"/>
</dbReference>
<dbReference type="Proteomes" id="UP000036923">
    <property type="component" value="Unassembled WGS sequence"/>
</dbReference>
<evidence type="ECO:0000313" key="10">
    <source>
        <dbReference type="EMBL" id="KNY27462.1"/>
    </source>
</evidence>
<dbReference type="InterPro" id="IPR018247">
    <property type="entry name" value="EF_Hand_1_Ca_BS"/>
</dbReference>
<evidence type="ECO:0000256" key="8">
    <source>
        <dbReference type="RuleBase" id="RU361166"/>
    </source>
</evidence>
<evidence type="ECO:0000256" key="4">
    <source>
        <dbReference type="ARBA" id="ARBA00023277"/>
    </source>
</evidence>
<protein>
    <recommendedName>
        <fullName evidence="8">Glucanase</fullName>
        <ecNumber evidence="8">3.2.1.-</ecNumber>
    </recommendedName>
</protein>
<dbReference type="SUPFAM" id="SSF49785">
    <property type="entry name" value="Galactose-binding domain-like"/>
    <property type="match status" value="1"/>
</dbReference>
<evidence type="ECO:0000256" key="7">
    <source>
        <dbReference type="PROSITE-ProRule" id="PRU10059"/>
    </source>
</evidence>
<dbReference type="Pfam" id="PF02018">
    <property type="entry name" value="CBM_4_9"/>
    <property type="match status" value="1"/>
</dbReference>
<dbReference type="InterPro" id="IPR012341">
    <property type="entry name" value="6hp_glycosidase-like_sf"/>
</dbReference>
<sequence length="865" mass="95881">MSLILIKIHNLTRNGGISMFKKMTVLGVALFTLLAAKASCNAQELLQTTNFSSGVSLPWHLSQAAEDHAYTYVEDGRYVVHIDKKGTSKWDVQIRHREISIVQGWTYKVKFSLTADKNTKVYAKIGDKGEPYGEVWNNKWTPYSITAGQTLKVEDTFVADRNYKEAEFAFHLGGELTGPLPVEVKFISMSLNDYIRVITPTPTPTPVRNIRVNQLGYLPQASKKATLKVDSGTVEPIDWQLKDSKGAVVASGKTKPFEGQGEGGIDLASGDRVHIIDFSNYFRPGKDYQLVAGVATSLPFDIGNDIYATMKYDALKYFYYARSGIENKMPYTLESKWARLAGHTKDMAVPASGKDYLGPESMDCTGGWYDGSDHGKYMVSGGLALWLLQNQYEYSVRIDKDDDFGDGNLIIPESGNEINDLLDEARWEMEWMLKMQIPEGYDRSGMAIHKMGDAAWTALATRPDQDYMDRVYYPPSTAATLSLTACAAQAARIWKAIDTDFSDKCMTAAERAYKAAKANSAIFYPDGIEPGTFTYGDNYVEDDFYWAACEMYVTTGNEAYLADLKGYKESQKVPLVSTSENDSTDGSLYKLVSGQLGTITLALHKYEEFPQAVASIKEVADKYIEIQKKEGYGIPLAVATYISNFGGSSETITGYPYDSNSYVINAALVMAYAYHLSSESKYLNGLTESMDYILGRNAEVKSYVSGYGENPLKYPHHRFFCPQIDPSYPSVPPGFLSGGPNSGCQDPWVSGAGLKVNKAPAQKCYLDHVESWSTNEVKITLNAALAWVSCFLDSQDITIAPIEIMEDINKDGSVNMADVVLVAKVFGFMKDDPEFDKKCDLNDDGTINISDIVKLALKFGYTYTL</sequence>
<dbReference type="STRING" id="398512.Bccel_2733"/>
<dbReference type="Gene3D" id="2.60.120.260">
    <property type="entry name" value="Galactose-binding domain-like"/>
    <property type="match status" value="1"/>
</dbReference>
<dbReference type="SUPFAM" id="SSF63446">
    <property type="entry name" value="Type I dockerin domain"/>
    <property type="match status" value="1"/>
</dbReference>
<dbReference type="Gene3D" id="1.10.1330.10">
    <property type="entry name" value="Dockerin domain"/>
    <property type="match status" value="1"/>
</dbReference>
<dbReference type="InterPro" id="IPR008979">
    <property type="entry name" value="Galactose-bd-like_sf"/>
</dbReference>
<evidence type="ECO:0000256" key="2">
    <source>
        <dbReference type="ARBA" id="ARBA00022801"/>
    </source>
</evidence>
<dbReference type="GO" id="GO:0030245">
    <property type="term" value="P:cellulose catabolic process"/>
    <property type="evidence" value="ECO:0007669"/>
    <property type="project" value="UniProtKB-KW"/>
</dbReference>
<keyword evidence="2 7" id="KW-0378">Hydrolase</keyword>
<evidence type="ECO:0000256" key="6">
    <source>
        <dbReference type="ARBA" id="ARBA00023326"/>
    </source>
</evidence>
<dbReference type="CDD" id="cd02850">
    <property type="entry name" value="E_set_Cellulase_N"/>
    <property type="match status" value="1"/>
</dbReference>
<dbReference type="CDD" id="cd14254">
    <property type="entry name" value="Dockerin_II"/>
    <property type="match status" value="1"/>
</dbReference>
<reference evidence="11" key="1">
    <citation type="submission" date="2015-07" db="EMBL/GenBank/DDBJ databases">
        <title>Near-Complete Genome Sequence of the Cellulolytic Bacterium Bacteroides (Pseudobacteroides) cellulosolvens ATCC 35603.</title>
        <authorList>
            <person name="Dassa B."/>
            <person name="Utturkar S.M."/>
            <person name="Klingeman D.M."/>
            <person name="Hurt R.A."/>
            <person name="Keller M."/>
            <person name="Xu J."/>
            <person name="Reddy Y.H.K."/>
            <person name="Borovok I."/>
            <person name="Grinberg I.R."/>
            <person name="Lamed R."/>
            <person name="Zhivin O."/>
            <person name="Bayer E.A."/>
            <person name="Brown S.D."/>
        </authorList>
    </citation>
    <scope>NUCLEOTIDE SEQUENCE [LARGE SCALE GENOMIC DNA]</scope>
    <source>
        <strain evidence="11">DSM 2933</strain>
    </source>
</reference>
<accession>A0A0L6JQ05</accession>
<organism evidence="10 11">
    <name type="scientific">Pseudobacteroides cellulosolvens ATCC 35603 = DSM 2933</name>
    <dbReference type="NCBI Taxonomy" id="398512"/>
    <lineage>
        <taxon>Bacteria</taxon>
        <taxon>Bacillati</taxon>
        <taxon>Bacillota</taxon>
        <taxon>Clostridia</taxon>
        <taxon>Eubacteriales</taxon>
        <taxon>Oscillospiraceae</taxon>
        <taxon>Pseudobacteroides</taxon>
    </lineage>
</organism>
<feature type="domain" description="Dockerin" evidence="9">
    <location>
        <begin position="801"/>
        <end position="865"/>
    </location>
</feature>
<dbReference type="InterPro" id="IPR004197">
    <property type="entry name" value="Cellulase_Ig-like"/>
</dbReference>
<evidence type="ECO:0000256" key="5">
    <source>
        <dbReference type="ARBA" id="ARBA00023295"/>
    </source>
</evidence>
<dbReference type="InterPro" id="IPR018221">
    <property type="entry name" value="Glyco_hydro_9_His_AS"/>
</dbReference>
<dbReference type="InterPro" id="IPR014756">
    <property type="entry name" value="Ig_E-set"/>
</dbReference>
<dbReference type="SUPFAM" id="SSF81296">
    <property type="entry name" value="E set domains"/>
    <property type="match status" value="1"/>
</dbReference>
<dbReference type="PROSITE" id="PS00448">
    <property type="entry name" value="CLOS_CELLULOSOME_RPT"/>
    <property type="match status" value="1"/>
</dbReference>
<comment type="caution">
    <text evidence="10">The sequence shown here is derived from an EMBL/GenBank/DDBJ whole genome shotgun (WGS) entry which is preliminary data.</text>
</comment>
<dbReference type="GO" id="GO:0008810">
    <property type="term" value="F:cellulase activity"/>
    <property type="evidence" value="ECO:0007669"/>
    <property type="project" value="InterPro"/>
</dbReference>
<feature type="active site" evidence="7">
    <location>
        <position position="716"/>
    </location>
</feature>
<dbReference type="InterPro" id="IPR001701">
    <property type="entry name" value="Glyco_hydro_9"/>
</dbReference>
<dbReference type="PROSITE" id="PS51766">
    <property type="entry name" value="DOCKERIN"/>
    <property type="match status" value="1"/>
</dbReference>
<dbReference type="InterPro" id="IPR008928">
    <property type="entry name" value="6-hairpin_glycosidase_sf"/>
</dbReference>
<dbReference type="PROSITE" id="PS00018">
    <property type="entry name" value="EF_HAND_1"/>
    <property type="match status" value="2"/>
</dbReference>
<keyword evidence="11" id="KW-1185">Reference proteome</keyword>
<dbReference type="InterPro" id="IPR002105">
    <property type="entry name" value="Dockerin_1_rpt"/>
</dbReference>
<gene>
    <name evidence="10" type="ORF">Bccel_2733</name>
</gene>
<dbReference type="InterPro" id="IPR013783">
    <property type="entry name" value="Ig-like_fold"/>
</dbReference>
<dbReference type="PANTHER" id="PTHR22298">
    <property type="entry name" value="ENDO-1,4-BETA-GLUCANASE"/>
    <property type="match status" value="1"/>
</dbReference>
<evidence type="ECO:0000313" key="11">
    <source>
        <dbReference type="Proteomes" id="UP000036923"/>
    </source>
</evidence>
<dbReference type="AlphaFoldDB" id="A0A0L6JQ05"/>
<keyword evidence="4 7" id="KW-0119">Carbohydrate metabolism</keyword>